<dbReference type="SUPFAM" id="SSF53850">
    <property type="entry name" value="Periplasmic binding protein-like II"/>
    <property type="match status" value="1"/>
</dbReference>
<dbReference type="SUPFAM" id="SSF46785">
    <property type="entry name" value="Winged helix' DNA-binding domain"/>
    <property type="match status" value="1"/>
</dbReference>
<keyword evidence="7" id="KW-1185">Reference proteome</keyword>
<dbReference type="PANTHER" id="PTHR30537">
    <property type="entry name" value="HTH-TYPE TRANSCRIPTIONAL REGULATOR"/>
    <property type="match status" value="1"/>
</dbReference>
<dbReference type="PRINTS" id="PR00039">
    <property type="entry name" value="HTHLYSR"/>
</dbReference>
<dbReference type="AlphaFoldDB" id="A0A222E877"/>
<dbReference type="InterPro" id="IPR005119">
    <property type="entry name" value="LysR_subst-bd"/>
</dbReference>
<dbReference type="InterPro" id="IPR036388">
    <property type="entry name" value="WH-like_DNA-bd_sf"/>
</dbReference>
<accession>A0A222E877</accession>
<evidence type="ECO:0000313" key="7">
    <source>
        <dbReference type="Proteomes" id="UP000203589"/>
    </source>
</evidence>
<dbReference type="Pfam" id="PF00126">
    <property type="entry name" value="HTH_1"/>
    <property type="match status" value="1"/>
</dbReference>
<keyword evidence="3" id="KW-0238">DNA-binding</keyword>
<evidence type="ECO:0000256" key="1">
    <source>
        <dbReference type="ARBA" id="ARBA00009437"/>
    </source>
</evidence>
<name>A0A222E877_9RHOB</name>
<dbReference type="Gene3D" id="1.10.10.10">
    <property type="entry name" value="Winged helix-like DNA-binding domain superfamily/Winged helix DNA-binding domain"/>
    <property type="match status" value="1"/>
</dbReference>
<evidence type="ECO:0000313" key="6">
    <source>
        <dbReference type="EMBL" id="ASP22405.1"/>
    </source>
</evidence>
<keyword evidence="2" id="KW-0805">Transcription regulation</keyword>
<dbReference type="Pfam" id="PF03466">
    <property type="entry name" value="LysR_substrate"/>
    <property type="match status" value="1"/>
</dbReference>
<dbReference type="PANTHER" id="PTHR30537:SF74">
    <property type="entry name" value="HTH-TYPE TRANSCRIPTIONAL REGULATOR TRPI"/>
    <property type="match status" value="1"/>
</dbReference>
<dbReference type="PROSITE" id="PS50931">
    <property type="entry name" value="HTH_LYSR"/>
    <property type="match status" value="1"/>
</dbReference>
<dbReference type="GO" id="GO:0043565">
    <property type="term" value="F:sequence-specific DNA binding"/>
    <property type="evidence" value="ECO:0007669"/>
    <property type="project" value="TreeGrafter"/>
</dbReference>
<keyword evidence="4" id="KW-0804">Transcription</keyword>
<dbReference type="GO" id="GO:0006351">
    <property type="term" value="P:DNA-templated transcription"/>
    <property type="evidence" value="ECO:0007669"/>
    <property type="project" value="TreeGrafter"/>
</dbReference>
<gene>
    <name evidence="6" type="ORF">ANTHELSMS3_03784</name>
</gene>
<feature type="domain" description="HTH lysR-type" evidence="5">
    <location>
        <begin position="1"/>
        <end position="56"/>
    </location>
</feature>
<reference evidence="6 7" key="1">
    <citation type="submission" date="2017-07" db="EMBL/GenBank/DDBJ databases">
        <title>Genome Sequence of Antarctobacter heliothermus Strain SMS3 Isolated from a culture of the Diatom Skeletonema marinoi.</title>
        <authorList>
            <person name="Topel M."/>
            <person name="Pinder M.I.M."/>
            <person name="Johansson O.N."/>
            <person name="Kourtchenko O."/>
            <person name="Godhe A."/>
            <person name="Clarke A.K."/>
        </authorList>
    </citation>
    <scope>NUCLEOTIDE SEQUENCE [LARGE SCALE GENOMIC DNA]</scope>
    <source>
        <strain evidence="6 7">SMS3</strain>
    </source>
</reference>
<dbReference type="OrthoDB" id="7328368at2"/>
<dbReference type="KEGG" id="aht:ANTHELSMS3_03784"/>
<evidence type="ECO:0000256" key="4">
    <source>
        <dbReference type="ARBA" id="ARBA00023163"/>
    </source>
</evidence>
<dbReference type="InterPro" id="IPR000847">
    <property type="entry name" value="LysR_HTH_N"/>
</dbReference>
<dbReference type="InterPro" id="IPR058163">
    <property type="entry name" value="LysR-type_TF_proteobact-type"/>
</dbReference>
<dbReference type="Gene3D" id="3.40.190.10">
    <property type="entry name" value="Periplasmic binding protein-like II"/>
    <property type="match status" value="2"/>
</dbReference>
<comment type="similarity">
    <text evidence="1">Belongs to the LysR transcriptional regulatory family.</text>
</comment>
<dbReference type="InterPro" id="IPR036390">
    <property type="entry name" value="WH_DNA-bd_sf"/>
</dbReference>
<evidence type="ECO:0000259" key="5">
    <source>
        <dbReference type="PROSITE" id="PS50931"/>
    </source>
</evidence>
<dbReference type="EMBL" id="CP022540">
    <property type="protein sequence ID" value="ASP22405.1"/>
    <property type="molecule type" value="Genomic_DNA"/>
</dbReference>
<dbReference type="Proteomes" id="UP000203589">
    <property type="component" value="Chromosome"/>
</dbReference>
<proteinExistence type="inferred from homology"/>
<sequence>MNALRTFAVAGRRLNFRAAAEELHVSQGAVAQQIRLLEQHLGQALFTRLPRGVALTSRGAIYHAEVSRAFDILRDATGQLNESDDSLTISVTPTFAAKLLIQSLPSLNTAFPGIKIRTIATVEVIDFDRDQVDIAVRETCPPFPAAHEAQLLFRQDFILVGSPHLLNDLPLPLTSDTVRNLPLLHDSYEHWQTYFRTTDRLPGPVFNQISLAIDAALAGQGLAIVSRAFVQSDLNAGRLIDAGSAGGASVRDYYLVRKKSQRARPMLDVVWSWCLDTFSEG</sequence>
<dbReference type="GO" id="GO:0003700">
    <property type="term" value="F:DNA-binding transcription factor activity"/>
    <property type="evidence" value="ECO:0007669"/>
    <property type="project" value="InterPro"/>
</dbReference>
<organism evidence="6 7">
    <name type="scientific">Antarctobacter heliothermus</name>
    <dbReference type="NCBI Taxonomy" id="74033"/>
    <lineage>
        <taxon>Bacteria</taxon>
        <taxon>Pseudomonadati</taxon>
        <taxon>Pseudomonadota</taxon>
        <taxon>Alphaproteobacteria</taxon>
        <taxon>Rhodobacterales</taxon>
        <taxon>Roseobacteraceae</taxon>
        <taxon>Antarctobacter</taxon>
    </lineage>
</organism>
<protein>
    <submittedName>
        <fullName evidence="6">Glycine cleavage system transcriptional activator</fullName>
    </submittedName>
</protein>
<evidence type="ECO:0000256" key="3">
    <source>
        <dbReference type="ARBA" id="ARBA00023125"/>
    </source>
</evidence>
<evidence type="ECO:0000256" key="2">
    <source>
        <dbReference type="ARBA" id="ARBA00023015"/>
    </source>
</evidence>